<evidence type="ECO:0000259" key="3">
    <source>
        <dbReference type="Pfam" id="PF05116"/>
    </source>
</evidence>
<dbReference type="InterPro" id="IPR051518">
    <property type="entry name" value="Sucrose_Phosphatase"/>
</dbReference>
<name>A0A7S0ND99_9CHLO</name>
<accession>A0A7S0ND99</accession>
<proteinExistence type="predicted"/>
<feature type="domain" description="Sucrose phosphatase-like" evidence="3">
    <location>
        <begin position="21"/>
        <end position="273"/>
    </location>
</feature>
<evidence type="ECO:0000313" key="4">
    <source>
        <dbReference type="EMBL" id="CAD8664543.1"/>
    </source>
</evidence>
<feature type="compositionally biased region" description="Low complexity" evidence="2">
    <location>
        <begin position="360"/>
        <end position="371"/>
    </location>
</feature>
<gene>
    <name evidence="4" type="ORF">POBO1169_LOCUS7825</name>
</gene>
<organism evidence="4">
    <name type="scientific">Pyramimonas obovata</name>
    <dbReference type="NCBI Taxonomy" id="1411642"/>
    <lineage>
        <taxon>Eukaryota</taxon>
        <taxon>Viridiplantae</taxon>
        <taxon>Chlorophyta</taxon>
        <taxon>Pyramimonadophyceae</taxon>
        <taxon>Pyramimonadales</taxon>
        <taxon>Pyramimonadaceae</taxon>
        <taxon>Pyramimonas</taxon>
        <taxon>Pyramimonas incertae sedis</taxon>
    </lineage>
</organism>
<feature type="compositionally biased region" description="Basic and acidic residues" evidence="2">
    <location>
        <begin position="372"/>
        <end position="383"/>
    </location>
</feature>
<feature type="compositionally biased region" description="Basic and acidic residues" evidence="2">
    <location>
        <begin position="398"/>
        <end position="407"/>
    </location>
</feature>
<dbReference type="EMBL" id="HBFA01015198">
    <property type="protein sequence ID" value="CAD8664543.1"/>
    <property type="molecule type" value="Transcribed_RNA"/>
</dbReference>
<evidence type="ECO:0000256" key="2">
    <source>
        <dbReference type="SAM" id="MobiDB-lite"/>
    </source>
</evidence>
<dbReference type="PANTHER" id="PTHR46521:SF4">
    <property type="entry name" value="SUCROSE-PHOSPHATASE 2-RELATED"/>
    <property type="match status" value="1"/>
</dbReference>
<dbReference type="GO" id="GO:0016787">
    <property type="term" value="F:hydrolase activity"/>
    <property type="evidence" value="ECO:0007669"/>
    <property type="project" value="UniProtKB-KW"/>
</dbReference>
<protein>
    <recommendedName>
        <fullName evidence="3">Sucrose phosphatase-like domain-containing protein</fullName>
    </recommendedName>
</protein>
<dbReference type="Pfam" id="PF05116">
    <property type="entry name" value="S6PP"/>
    <property type="match status" value="1"/>
</dbReference>
<keyword evidence="1" id="KW-0378">Hydrolase</keyword>
<evidence type="ECO:0000256" key="1">
    <source>
        <dbReference type="ARBA" id="ARBA00022801"/>
    </source>
</evidence>
<feature type="region of interest" description="Disordered" evidence="2">
    <location>
        <begin position="330"/>
        <end position="418"/>
    </location>
</feature>
<feature type="compositionally biased region" description="Acidic residues" evidence="2">
    <location>
        <begin position="408"/>
        <end position="418"/>
    </location>
</feature>
<reference evidence="4" key="1">
    <citation type="submission" date="2021-01" db="EMBL/GenBank/DDBJ databases">
        <authorList>
            <person name="Corre E."/>
            <person name="Pelletier E."/>
            <person name="Niang G."/>
            <person name="Scheremetjew M."/>
            <person name="Finn R."/>
            <person name="Kale V."/>
            <person name="Holt S."/>
            <person name="Cochrane G."/>
            <person name="Meng A."/>
            <person name="Brown T."/>
            <person name="Cohen L."/>
        </authorList>
    </citation>
    <scope>NUCLEOTIDE SEQUENCE</scope>
    <source>
        <strain evidence="4">CCMP722</strain>
    </source>
</reference>
<dbReference type="PANTHER" id="PTHR46521">
    <property type="entry name" value="SUCROSE-PHOSPHATASE 2-RELATED"/>
    <property type="match status" value="1"/>
</dbReference>
<dbReference type="InterPro" id="IPR006380">
    <property type="entry name" value="SPP-like_dom"/>
</dbReference>
<sequence length="418" mass="45740">MVFSQKNRYPNGIKAVIVVDDQLLIDPADTRHYELQRFNMCWKTALGFECVLVYTTEKTIQEFMVWSKENPIQRPDILITASGTEIYVMDKGEKLYQPWRAKILEGFDKPTSKLTVVTEFPWQLKLKPPSEQRTHVLKYTLHETIQPNSGGFKGFSGMLTRRLLKRQCKAQVFHNGGLDVSILPECAGVGSAIVFLLTELEKSYSRPSACTIVATECSSGGSKLFAMPLTFPALVQEAPTSHREYFESLGSDITKYQSYFPLSAGLIETLQEFDLLPKLENCDGACRHHHISQQQGKADATESSSSSSFMCSFPKTDFFSSLASSSNSTAVEAPTAKGKGATPTKEAAPAKEATPDKEATSGAEAAPATEASAEKESVDKEPANAEEAASGKDATPSKVEKDSAAETKEEEENSCVIA</sequence>
<dbReference type="AlphaFoldDB" id="A0A7S0ND99"/>